<keyword evidence="1" id="KW-0418">Kinase</keyword>
<dbReference type="EMBL" id="JBJURJ010000013">
    <property type="protein sequence ID" value="MFM9330477.1"/>
    <property type="molecule type" value="Genomic_DNA"/>
</dbReference>
<gene>
    <name evidence="1" type="ORF">ACI1P1_19430</name>
</gene>
<protein>
    <submittedName>
        <fullName evidence="1">Sensor histidine kinase</fullName>
    </submittedName>
</protein>
<reference evidence="1" key="1">
    <citation type="submission" date="2024-12" db="EMBL/GenBank/DDBJ databases">
        <authorList>
            <person name="Wu N."/>
        </authorList>
    </citation>
    <scope>NUCLEOTIDE SEQUENCE</scope>
    <source>
        <strain evidence="1">P15</strain>
    </source>
</reference>
<name>A0ACC7P806_9BACL</name>
<sequence>MAKKSQKVRTLLGIEFAPKKINIRIISLIGLITAILSVCFAVAHGLISIGYAVIGLMPAAQATREFWSLNILIWALLLFVVKRFLWAKLPFGNRFISRGEIVQGAAVTVVIAAVIMGGMVVAYLLAFVLYAIFMGQSVPEDGPPFFHLLWRYSGVLIFLLLRQYLKHSNFTGNIYLLSEVMDSLEKISKGDFSVRLNDRLKEKGPFAKLVKGVNEMALNLEQTENMRQEFISNVSHEIQSPLASIKGFAYVLQNDELTPEERKHFLSIIETETGRLSRLSENLLRLAALEADSVTFEPKPYRLDKQLRTLILSCEPQWSQKKLKVDALLDSITVTADEDMMSQVWMNLIHNSIKFTPEGGSIQVVLQGHGKTVECRISDTGVGIDEETLKHIFERFYKADQARERSKNGSGLGLAIVKKIVEAHSGKITVQSGMGEGTVFTVTLSA</sequence>
<comment type="caution">
    <text evidence="1">The sequence shown here is derived from an EMBL/GenBank/DDBJ whole genome shotgun (WGS) entry which is preliminary data.</text>
</comment>
<accession>A0ACC7P806</accession>
<evidence type="ECO:0000313" key="2">
    <source>
        <dbReference type="Proteomes" id="UP001631969"/>
    </source>
</evidence>
<proteinExistence type="predicted"/>
<keyword evidence="2" id="KW-1185">Reference proteome</keyword>
<keyword evidence="1" id="KW-0808">Transferase</keyword>
<dbReference type="Proteomes" id="UP001631969">
    <property type="component" value="Unassembled WGS sequence"/>
</dbReference>
<organism evidence="1 2">
    <name type="scientific">Paenibacillus mesotrionivorans</name>
    <dbReference type="NCBI Taxonomy" id="3160968"/>
    <lineage>
        <taxon>Bacteria</taxon>
        <taxon>Bacillati</taxon>
        <taxon>Bacillota</taxon>
        <taxon>Bacilli</taxon>
        <taxon>Bacillales</taxon>
        <taxon>Paenibacillaceae</taxon>
        <taxon>Paenibacillus</taxon>
    </lineage>
</organism>
<evidence type="ECO:0000313" key="1">
    <source>
        <dbReference type="EMBL" id="MFM9330477.1"/>
    </source>
</evidence>